<sequence length="45" mass="5303">MTTNLITNAARLFTERLDLQLTLREQPELALPEVDFFNKKKELQI</sequence>
<organism evidence="1 2">
    <name type="scientific">Paenibacillus thailandensis</name>
    <dbReference type="NCBI Taxonomy" id="393250"/>
    <lineage>
        <taxon>Bacteria</taxon>
        <taxon>Bacillati</taxon>
        <taxon>Bacillota</taxon>
        <taxon>Bacilli</taxon>
        <taxon>Bacillales</taxon>
        <taxon>Paenibacillaceae</taxon>
        <taxon>Paenibacillus</taxon>
    </lineage>
</organism>
<evidence type="ECO:0000313" key="1">
    <source>
        <dbReference type="EMBL" id="MFD2661470.1"/>
    </source>
</evidence>
<protein>
    <submittedName>
        <fullName evidence="1">Uncharacterized protein</fullName>
    </submittedName>
</protein>
<name>A0ABW5QZ21_9BACL</name>
<dbReference type="Proteomes" id="UP001597493">
    <property type="component" value="Unassembled WGS sequence"/>
</dbReference>
<comment type="caution">
    <text evidence="1">The sequence shown here is derived from an EMBL/GenBank/DDBJ whole genome shotgun (WGS) entry which is preliminary data.</text>
</comment>
<proteinExistence type="predicted"/>
<keyword evidence="2" id="KW-1185">Reference proteome</keyword>
<dbReference type="EMBL" id="JBHUMY010000013">
    <property type="protein sequence ID" value="MFD2661470.1"/>
    <property type="molecule type" value="Genomic_DNA"/>
</dbReference>
<evidence type="ECO:0000313" key="2">
    <source>
        <dbReference type="Proteomes" id="UP001597493"/>
    </source>
</evidence>
<gene>
    <name evidence="1" type="ORF">ACFSW5_14540</name>
</gene>
<reference evidence="2" key="1">
    <citation type="journal article" date="2019" name="Int. J. Syst. Evol. Microbiol.">
        <title>The Global Catalogue of Microorganisms (GCM) 10K type strain sequencing project: providing services to taxonomists for standard genome sequencing and annotation.</title>
        <authorList>
            <consortium name="The Broad Institute Genomics Platform"/>
            <consortium name="The Broad Institute Genome Sequencing Center for Infectious Disease"/>
            <person name="Wu L."/>
            <person name="Ma J."/>
        </authorList>
    </citation>
    <scope>NUCLEOTIDE SEQUENCE [LARGE SCALE GENOMIC DNA]</scope>
    <source>
        <strain evidence="2">TISTR 1827</strain>
    </source>
</reference>
<accession>A0ABW5QZ21</accession>
<dbReference type="RefSeq" id="WP_379274338.1">
    <property type="nucleotide sequence ID" value="NZ_JBHUGT010000043.1"/>
</dbReference>